<evidence type="ECO:0000256" key="2">
    <source>
        <dbReference type="ARBA" id="ARBA00004273"/>
    </source>
</evidence>
<evidence type="ECO:0000256" key="6">
    <source>
        <dbReference type="ARBA" id="ARBA00022989"/>
    </source>
</evidence>
<protein>
    <submittedName>
        <fullName evidence="10">Uncharacterized protein</fullName>
    </submittedName>
</protein>
<evidence type="ECO:0000256" key="4">
    <source>
        <dbReference type="ARBA" id="ARBA00022692"/>
    </source>
</evidence>
<evidence type="ECO:0000256" key="1">
    <source>
        <dbReference type="ARBA" id="ARBA00002689"/>
    </source>
</evidence>
<feature type="transmembrane region" description="Helical" evidence="9">
    <location>
        <begin position="45"/>
        <end position="65"/>
    </location>
</feature>
<comment type="caution">
    <text evidence="10">The sequence shown here is derived from an EMBL/GenBank/DDBJ whole genome shotgun (WGS) entry which is preliminary data.</text>
</comment>
<sequence>MDSVPTEEKWDHSLESFVRKSTLGFAVGILPALLIARSPAVRGSIAALFTGLGSGVAYGEARYLFDHNVMFDKRNVIQMEVVPSKNEKKQQSTS</sequence>
<evidence type="ECO:0000256" key="9">
    <source>
        <dbReference type="SAM" id="Phobius"/>
    </source>
</evidence>
<evidence type="ECO:0000313" key="10">
    <source>
        <dbReference type="EMBL" id="EPY15315.1"/>
    </source>
</evidence>
<feature type="transmembrane region" description="Helical" evidence="9">
    <location>
        <begin position="21"/>
        <end position="39"/>
    </location>
</feature>
<dbReference type="Pfam" id="PF04418">
    <property type="entry name" value="DUF543"/>
    <property type="match status" value="1"/>
</dbReference>
<evidence type="ECO:0000256" key="5">
    <source>
        <dbReference type="ARBA" id="ARBA00022792"/>
    </source>
</evidence>
<evidence type="ECO:0000256" key="8">
    <source>
        <dbReference type="ARBA" id="ARBA00023136"/>
    </source>
</evidence>
<keyword evidence="4 9" id="KW-0812">Transmembrane</keyword>
<comment type="subcellular location">
    <subcellularLocation>
        <location evidence="2">Mitochondrion inner membrane</location>
    </subcellularLocation>
</comment>
<dbReference type="Proteomes" id="UP000015354">
    <property type="component" value="Unassembled WGS sequence"/>
</dbReference>
<dbReference type="PANTHER" id="PTHR21304:SF4">
    <property type="entry name" value="NADH-UBIQUINONE OXIDOREDUCTASE 21KDA SUBUNIT N-TERMINAL DOMAIN-CONTAINING PROTEIN"/>
    <property type="match status" value="1"/>
</dbReference>
<dbReference type="OrthoDB" id="1916310at2759"/>
<evidence type="ECO:0000256" key="3">
    <source>
        <dbReference type="ARBA" id="ARBA00006792"/>
    </source>
</evidence>
<keyword evidence="11" id="KW-1185">Reference proteome</keyword>
<dbReference type="PANTHER" id="PTHR21304">
    <property type="entry name" value="MICOS COMPLEX SUBUNIT MIC10"/>
    <property type="match status" value="1"/>
</dbReference>
<evidence type="ECO:0000313" key="11">
    <source>
        <dbReference type="Proteomes" id="UP000015354"/>
    </source>
</evidence>
<organism evidence="10 11">
    <name type="scientific">Strigomonas culicis</name>
    <dbReference type="NCBI Taxonomy" id="28005"/>
    <lineage>
        <taxon>Eukaryota</taxon>
        <taxon>Discoba</taxon>
        <taxon>Euglenozoa</taxon>
        <taxon>Kinetoplastea</taxon>
        <taxon>Metakinetoplastina</taxon>
        <taxon>Trypanosomatida</taxon>
        <taxon>Trypanosomatidae</taxon>
        <taxon>Strigomonadinae</taxon>
        <taxon>Strigomonas</taxon>
    </lineage>
</organism>
<dbReference type="GO" id="GO:0061617">
    <property type="term" value="C:MICOS complex"/>
    <property type="evidence" value="ECO:0007669"/>
    <property type="project" value="InterPro"/>
</dbReference>
<keyword evidence="8 9" id="KW-0472">Membrane</keyword>
<accession>S9UXP4</accession>
<comment type="function">
    <text evidence="1">Component of the MICOS complex, a large protein complex of the mitochondrial inner membrane that plays crucial roles in the maintenance of crista junctions, inner membrane architecture, and formation of contact sites to the outer membrane.</text>
</comment>
<keyword evidence="7" id="KW-0496">Mitochondrion</keyword>
<dbReference type="InterPro" id="IPR007512">
    <property type="entry name" value="Mic10"/>
</dbReference>
<proteinExistence type="inferred from homology"/>
<dbReference type="EMBL" id="ATMH01012216">
    <property type="protein sequence ID" value="EPY15315.1"/>
    <property type="molecule type" value="Genomic_DNA"/>
</dbReference>
<gene>
    <name evidence="10" type="ORF">STCU_12127</name>
</gene>
<keyword evidence="6 9" id="KW-1133">Transmembrane helix</keyword>
<keyword evidence="5" id="KW-0999">Mitochondrion inner membrane</keyword>
<name>S9UXP4_9TRYP</name>
<reference evidence="10 11" key="1">
    <citation type="journal article" date="2013" name="PLoS ONE">
        <title>Predicting the Proteins of Angomonas deanei, Strigomonas culicis and Their Respective Endosymbionts Reveals New Aspects of the Trypanosomatidae Family.</title>
        <authorList>
            <person name="Motta M.C."/>
            <person name="Martins A.C."/>
            <person name="de Souza S.S."/>
            <person name="Catta-Preta C.M."/>
            <person name="Silva R."/>
            <person name="Klein C.C."/>
            <person name="de Almeida L.G."/>
            <person name="de Lima Cunha O."/>
            <person name="Ciapina L.P."/>
            <person name="Brocchi M."/>
            <person name="Colabardini A.C."/>
            <person name="de Araujo Lima B."/>
            <person name="Machado C.R."/>
            <person name="de Almeida Soares C.M."/>
            <person name="Probst C.M."/>
            <person name="de Menezes C.B."/>
            <person name="Thompson C.E."/>
            <person name="Bartholomeu D.C."/>
            <person name="Gradia D.F."/>
            <person name="Pavoni D.P."/>
            <person name="Grisard E.C."/>
            <person name="Fantinatti-Garboggini F."/>
            <person name="Marchini F.K."/>
            <person name="Rodrigues-Luiz G.F."/>
            <person name="Wagner G."/>
            <person name="Goldman G.H."/>
            <person name="Fietto J.L."/>
            <person name="Elias M.C."/>
            <person name="Goldman M.H."/>
            <person name="Sagot M.F."/>
            <person name="Pereira M."/>
            <person name="Stoco P.H."/>
            <person name="de Mendonca-Neto R.P."/>
            <person name="Teixeira S.M."/>
            <person name="Maciel T.E."/>
            <person name="de Oliveira Mendes T.A."/>
            <person name="Urmenyi T.P."/>
            <person name="de Souza W."/>
            <person name="Schenkman S."/>
            <person name="de Vasconcelos A.T."/>
        </authorList>
    </citation>
    <scope>NUCLEOTIDE SEQUENCE [LARGE SCALE GENOMIC DNA]</scope>
</reference>
<comment type="similarity">
    <text evidence="3">Belongs to the MICOS complex subunit Mic10 family.</text>
</comment>
<dbReference type="AlphaFoldDB" id="S9UXP4"/>
<evidence type="ECO:0000256" key="7">
    <source>
        <dbReference type="ARBA" id="ARBA00023128"/>
    </source>
</evidence>